<dbReference type="EMBL" id="CP042187">
    <property type="protein sequence ID" value="QDS69379.1"/>
    <property type="molecule type" value="Genomic_DNA"/>
</dbReference>
<evidence type="ECO:0000256" key="4">
    <source>
        <dbReference type="ARBA" id="ARBA00022723"/>
    </source>
</evidence>
<evidence type="ECO:0000256" key="1">
    <source>
        <dbReference type="ARBA" id="ARBA00001971"/>
    </source>
</evidence>
<dbReference type="GO" id="GO:0016705">
    <property type="term" value="F:oxidoreductase activity, acting on paired donors, with incorporation or reduction of molecular oxygen"/>
    <property type="evidence" value="ECO:0007669"/>
    <property type="project" value="InterPro"/>
</dbReference>
<dbReference type="Pfam" id="PF00067">
    <property type="entry name" value="p450"/>
    <property type="match status" value="1"/>
</dbReference>
<dbReference type="GO" id="GO:0020037">
    <property type="term" value="F:heme binding"/>
    <property type="evidence" value="ECO:0007669"/>
    <property type="project" value="InterPro"/>
</dbReference>
<comment type="similarity">
    <text evidence="2 9">Belongs to the cytochrome P450 family.</text>
</comment>
<dbReference type="PRINTS" id="PR00385">
    <property type="entry name" value="P450"/>
</dbReference>
<evidence type="ECO:0000256" key="6">
    <source>
        <dbReference type="ARBA" id="ARBA00023004"/>
    </source>
</evidence>
<gene>
    <name evidence="10" type="ORF">FKW77_004479</name>
</gene>
<dbReference type="InterPro" id="IPR036396">
    <property type="entry name" value="Cyt_P450_sf"/>
</dbReference>
<keyword evidence="6 8" id="KW-0408">Iron</keyword>
<dbReference type="PANTHER" id="PTHR46206">
    <property type="entry name" value="CYTOCHROME P450"/>
    <property type="match status" value="1"/>
</dbReference>
<dbReference type="PRINTS" id="PR00465">
    <property type="entry name" value="EP450IV"/>
</dbReference>
<protein>
    <recommendedName>
        <fullName evidence="12">Cytochrome P450 monooxygenase</fullName>
    </recommendedName>
</protein>
<dbReference type="STRING" id="50376.A0A517L179"/>
<evidence type="ECO:0000313" key="10">
    <source>
        <dbReference type="EMBL" id="QDS69379.1"/>
    </source>
</evidence>
<reference evidence="10 11" key="1">
    <citation type="submission" date="2019-07" db="EMBL/GenBank/DDBJ databases">
        <title>Finished genome of Venturia effusa.</title>
        <authorList>
            <person name="Young C.A."/>
            <person name="Cox M.P."/>
            <person name="Ganley A.R.D."/>
            <person name="David W.J."/>
        </authorList>
    </citation>
    <scope>NUCLEOTIDE SEQUENCE [LARGE SCALE GENOMIC DNA]</scope>
    <source>
        <strain evidence="11">albino</strain>
    </source>
</reference>
<evidence type="ECO:0000313" key="11">
    <source>
        <dbReference type="Proteomes" id="UP000316270"/>
    </source>
</evidence>
<proteinExistence type="inferred from homology"/>
<evidence type="ECO:0000256" key="9">
    <source>
        <dbReference type="RuleBase" id="RU000461"/>
    </source>
</evidence>
<comment type="cofactor">
    <cofactor evidence="1 8">
        <name>heme</name>
        <dbReference type="ChEBI" id="CHEBI:30413"/>
    </cofactor>
</comment>
<dbReference type="CDD" id="cd11041">
    <property type="entry name" value="CYP503A1-like"/>
    <property type="match status" value="1"/>
</dbReference>
<dbReference type="InterPro" id="IPR001128">
    <property type="entry name" value="Cyt_P450"/>
</dbReference>
<keyword evidence="4 8" id="KW-0479">Metal-binding</keyword>
<evidence type="ECO:0000256" key="5">
    <source>
        <dbReference type="ARBA" id="ARBA00023002"/>
    </source>
</evidence>
<organism evidence="10 11">
    <name type="scientific">Venturia effusa</name>
    <dbReference type="NCBI Taxonomy" id="50376"/>
    <lineage>
        <taxon>Eukaryota</taxon>
        <taxon>Fungi</taxon>
        <taxon>Dikarya</taxon>
        <taxon>Ascomycota</taxon>
        <taxon>Pezizomycotina</taxon>
        <taxon>Dothideomycetes</taxon>
        <taxon>Pleosporomycetidae</taxon>
        <taxon>Venturiales</taxon>
        <taxon>Venturiaceae</taxon>
        <taxon>Venturia</taxon>
    </lineage>
</organism>
<dbReference type="GO" id="GO:0004497">
    <property type="term" value="F:monooxygenase activity"/>
    <property type="evidence" value="ECO:0007669"/>
    <property type="project" value="UniProtKB-KW"/>
</dbReference>
<sequence>MVVSQVSSRIFLGDIPLCRDPRWLSIAINYTVHVTQATEKMRSLPALLRPLLYWLLPETRTLRRTVQNARDLIEPEVEKRERKRMGAAERGELTPKGTDALEWFYEIAKARGRDYDIALGQLQLSFAAIHTTSITLGHVMFDLVSNPEYIPLLREEIISVFKETGWDKQLMTRLKLMDSCLKESQRITPIALVLLNRYTTESISLSDGTTLPKNAQFLVPTTHHLDPTLYPHPTKFNGHRYLSLREAPGEESKHQFVTTNAKQIGFGHGAHACPGRFFASNELKILLVHLLMKYDWKFGDGERPANVTHGAMVVPDPEAVIMRRSRVPEVEL</sequence>
<keyword evidence="7 9" id="KW-0503">Monooxygenase</keyword>
<dbReference type="PROSITE" id="PS00086">
    <property type="entry name" value="CYTOCHROME_P450"/>
    <property type="match status" value="1"/>
</dbReference>
<keyword evidence="3 8" id="KW-0349">Heme</keyword>
<feature type="binding site" description="axial binding residue" evidence="8">
    <location>
        <position position="273"/>
    </location>
    <ligand>
        <name>heme</name>
        <dbReference type="ChEBI" id="CHEBI:30413"/>
    </ligand>
    <ligandPart>
        <name>Fe</name>
        <dbReference type="ChEBI" id="CHEBI:18248"/>
    </ligandPart>
</feature>
<name>A0A517L179_9PEZI</name>
<dbReference type="AlphaFoldDB" id="A0A517L179"/>
<dbReference type="Gene3D" id="1.10.630.10">
    <property type="entry name" value="Cytochrome P450"/>
    <property type="match status" value="1"/>
</dbReference>
<keyword evidence="11" id="KW-1185">Reference proteome</keyword>
<evidence type="ECO:0000256" key="7">
    <source>
        <dbReference type="ARBA" id="ARBA00023033"/>
    </source>
</evidence>
<dbReference type="Proteomes" id="UP000316270">
    <property type="component" value="Chromosome 3"/>
</dbReference>
<dbReference type="InterPro" id="IPR002403">
    <property type="entry name" value="Cyt_P450_E_grp-IV"/>
</dbReference>
<dbReference type="PANTHER" id="PTHR46206:SF2">
    <property type="entry name" value="CYTOCHROME P450 MONOOXYGENASE AUSG-RELATED"/>
    <property type="match status" value="1"/>
</dbReference>
<dbReference type="OrthoDB" id="1844152at2759"/>
<keyword evidence="5 9" id="KW-0560">Oxidoreductase</keyword>
<accession>A0A517L179</accession>
<evidence type="ECO:0000256" key="8">
    <source>
        <dbReference type="PIRSR" id="PIRSR602403-1"/>
    </source>
</evidence>
<evidence type="ECO:0008006" key="12">
    <source>
        <dbReference type="Google" id="ProtNLM"/>
    </source>
</evidence>
<dbReference type="GO" id="GO:0005506">
    <property type="term" value="F:iron ion binding"/>
    <property type="evidence" value="ECO:0007669"/>
    <property type="project" value="InterPro"/>
</dbReference>
<evidence type="ECO:0000256" key="2">
    <source>
        <dbReference type="ARBA" id="ARBA00010617"/>
    </source>
</evidence>
<evidence type="ECO:0000256" key="3">
    <source>
        <dbReference type="ARBA" id="ARBA00022617"/>
    </source>
</evidence>
<dbReference type="InterPro" id="IPR017972">
    <property type="entry name" value="Cyt_P450_CS"/>
</dbReference>
<dbReference type="SUPFAM" id="SSF48264">
    <property type="entry name" value="Cytochrome P450"/>
    <property type="match status" value="1"/>
</dbReference>